<feature type="compositionally biased region" description="Low complexity" evidence="1">
    <location>
        <begin position="764"/>
        <end position="775"/>
    </location>
</feature>
<reference evidence="3 4" key="1">
    <citation type="submission" date="2024-08" db="EMBL/GenBank/DDBJ databases">
        <authorList>
            <person name="Cucini C."/>
            <person name="Frati F."/>
        </authorList>
    </citation>
    <scope>NUCLEOTIDE SEQUENCE [LARGE SCALE GENOMIC DNA]</scope>
</reference>
<evidence type="ECO:0000313" key="4">
    <source>
        <dbReference type="Proteomes" id="UP001642540"/>
    </source>
</evidence>
<evidence type="ECO:0000256" key="2">
    <source>
        <dbReference type="SAM" id="SignalP"/>
    </source>
</evidence>
<feature type="region of interest" description="Disordered" evidence="1">
    <location>
        <begin position="653"/>
        <end position="715"/>
    </location>
</feature>
<sequence>MILGTSFKCLAAKLLLIFTCCDIVVQVICSSCVTGTSFSGITGVGSSSSSISSPVSSFLNGGRLIGGTGSFLFLITFLCINFQDANSMSLPRQQINKLPGLSKQGSGKKRMSKQNGKKKKKKKKNSVKSAHQAKSTESPETNDDDDEKSNLISLPTIPTPTSSSDNNNRNGISSAFSPQHQNLYDQSSQPNSVLRDNRKKSDRLGQNSNALFISYPGVASASSLASGSSLMGKIFMNENEEDTLRQKILAKIEALDPHLCLPKVLCGYSNRRRHKNYSNFPTITTTTTTPRPILAESLIDEYMKLLKILRPGISGEEEQQDNNLKKNPKKKKNNKKKKKRKKAKKKKVEESEEESEESEESNESRKVVTKTKYKSKKSSLESGEDEENDDNGEDEEEEYDDGGEEDLLEFDDEHVKHVKSRARMEKLMEKSGEYSDENWWTELDDNNLKMPFSFDELTKPTSTGQSGGGWLSSMVNMFSPIISWGLGGRKDDGDDFKDDPFFLQSRSLKGGESRSLKSNGILPTFPFSRRGRTLDLEQLFGILDSDKVDYTKEKDPWANKFRVAVELGRRVSSPNQCDFIYNGCPLSYEEILAIINEPLKQATTTTTTTPLPSTRNMSYAQHYITLPPPIIMQLPMQHQYQYHQQQQFLLRPHQQSHYHQPVHHQQMQYHHPVHHQQPQYHQQPVQNQQVQHQPQQQHHAQPQNEQTQQHQPSKSQNFNDIYAQVLKKPQKASIKQSSPSGEEFHINLLYDSMQNSGLAEKPKTTTTMRTTTAEASVEEDDENSSSSGSSSAGNDDPLSYKVLKYHNNNFFQRQNVYSIRRRNDENQKPIIMKNVVPVSTTGSVASNSGSNSAEESMELNPVSPEKSIATDNMIRQQLQPSTVPFTKAEGKYKYRQMLKGTTPVPPRRQSSKLKLRQQQKRKKEMEDIRKKSKRKKKKTKTPYGNSITRFSNHSKKRKAERFKHHHRLPPKRKHRTHLHKQSSTIIGAKNRRKIPGSNARHPVYGHRQPFPSSYGAHYHKEHKPQSYLPSNFFNYIFGKPYI</sequence>
<feature type="compositionally biased region" description="Acidic residues" evidence="1">
    <location>
        <begin position="350"/>
        <end position="361"/>
    </location>
</feature>
<feature type="compositionally biased region" description="Basic residues" evidence="1">
    <location>
        <begin position="909"/>
        <end position="922"/>
    </location>
</feature>
<feature type="compositionally biased region" description="Basic residues" evidence="1">
    <location>
        <begin position="106"/>
        <end position="126"/>
    </location>
</feature>
<dbReference type="InterPro" id="IPR052255">
    <property type="entry name" value="RNA_pol_II_subunit5-mediator"/>
</dbReference>
<keyword evidence="4" id="KW-1185">Reference proteome</keyword>
<protein>
    <submittedName>
        <fullName evidence="3">Uncharacterized protein</fullName>
    </submittedName>
</protein>
<evidence type="ECO:0000256" key="1">
    <source>
        <dbReference type="SAM" id="MobiDB-lite"/>
    </source>
</evidence>
<proteinExistence type="predicted"/>
<feature type="compositionally biased region" description="Low complexity" evidence="1">
    <location>
        <begin position="151"/>
        <end position="164"/>
    </location>
</feature>
<comment type="caution">
    <text evidence="3">The sequence shown here is derived from an EMBL/GenBank/DDBJ whole genome shotgun (WGS) entry which is preliminary data.</text>
</comment>
<keyword evidence="2" id="KW-0732">Signal</keyword>
<feature type="chain" id="PRO_5046143031" evidence="2">
    <location>
        <begin position="27"/>
        <end position="1042"/>
    </location>
</feature>
<gene>
    <name evidence="3" type="ORF">ODALV1_LOCUS19497</name>
</gene>
<dbReference type="PANTHER" id="PTHR15111">
    <property type="entry name" value="RNA POLYMERASE II SUBUNIT 5-MEDIATING PROTEIN NNX3"/>
    <property type="match status" value="1"/>
</dbReference>
<feature type="compositionally biased region" description="Basic residues" evidence="1">
    <location>
        <begin position="930"/>
        <end position="940"/>
    </location>
</feature>
<dbReference type="EMBL" id="CAXLJM020000066">
    <property type="protein sequence ID" value="CAL8121694.1"/>
    <property type="molecule type" value="Genomic_DNA"/>
</dbReference>
<feature type="compositionally biased region" description="Low complexity" evidence="1">
    <location>
        <begin position="784"/>
        <end position="796"/>
    </location>
</feature>
<dbReference type="PANTHER" id="PTHR15111:SF0">
    <property type="entry name" value="UNCONVENTIONAL PREFOLDIN RPB5 INTERACTOR 1"/>
    <property type="match status" value="1"/>
</dbReference>
<feature type="compositionally biased region" description="Low complexity" evidence="1">
    <location>
        <begin position="663"/>
        <end position="712"/>
    </location>
</feature>
<evidence type="ECO:0000313" key="3">
    <source>
        <dbReference type="EMBL" id="CAL8121694.1"/>
    </source>
</evidence>
<name>A0ABP1R710_9HEXA</name>
<feature type="compositionally biased region" description="Acidic residues" evidence="1">
    <location>
        <begin position="382"/>
        <end position="412"/>
    </location>
</feature>
<feature type="region of interest" description="Disordered" evidence="1">
    <location>
        <begin position="896"/>
        <end position="984"/>
    </location>
</feature>
<dbReference type="Proteomes" id="UP001642540">
    <property type="component" value="Unassembled WGS sequence"/>
</dbReference>
<feature type="region of interest" description="Disordered" evidence="1">
    <location>
        <begin position="97"/>
        <end position="202"/>
    </location>
</feature>
<feature type="compositionally biased region" description="Polar residues" evidence="1">
    <location>
        <begin position="165"/>
        <end position="194"/>
    </location>
</feature>
<feature type="compositionally biased region" description="Basic residues" evidence="1">
    <location>
        <begin position="326"/>
        <end position="346"/>
    </location>
</feature>
<accession>A0ABP1R710</accession>
<feature type="region of interest" description="Disordered" evidence="1">
    <location>
        <begin position="316"/>
        <end position="412"/>
    </location>
</feature>
<feature type="signal peptide" evidence="2">
    <location>
        <begin position="1"/>
        <end position="26"/>
    </location>
</feature>
<organism evidence="3 4">
    <name type="scientific">Orchesella dallaii</name>
    <dbReference type="NCBI Taxonomy" id="48710"/>
    <lineage>
        <taxon>Eukaryota</taxon>
        <taxon>Metazoa</taxon>
        <taxon>Ecdysozoa</taxon>
        <taxon>Arthropoda</taxon>
        <taxon>Hexapoda</taxon>
        <taxon>Collembola</taxon>
        <taxon>Entomobryomorpha</taxon>
        <taxon>Entomobryoidea</taxon>
        <taxon>Orchesellidae</taxon>
        <taxon>Orchesellinae</taxon>
        <taxon>Orchesella</taxon>
    </lineage>
</organism>
<feature type="compositionally biased region" description="Polar residues" evidence="1">
    <location>
        <begin position="942"/>
        <end position="951"/>
    </location>
</feature>
<feature type="compositionally biased region" description="Basic residues" evidence="1">
    <location>
        <begin position="952"/>
        <end position="980"/>
    </location>
</feature>
<feature type="compositionally biased region" description="Basic residues" evidence="1">
    <location>
        <begin position="367"/>
        <end position="377"/>
    </location>
</feature>
<feature type="region of interest" description="Disordered" evidence="1">
    <location>
        <begin position="758"/>
        <end position="799"/>
    </location>
</feature>